<dbReference type="EMBL" id="JBHTJZ010000059">
    <property type="protein sequence ID" value="MFD0961597.1"/>
    <property type="molecule type" value="Genomic_DNA"/>
</dbReference>
<dbReference type="InterPro" id="IPR035069">
    <property type="entry name" value="TTHA1013/TTHA0281-like"/>
</dbReference>
<sequence length="120" mass="13634">MTTLLEYKGYVGKIEIDFDAQILHGEVMYLRDVITFQGKTTEEIQQAFRDSVDDYLEFCETEGEEAEKPFSGKFIVRLTAEQHRLVSIAAMAAGNSLNAWVSEHLSRDAEKELKDRGISL</sequence>
<dbReference type="RefSeq" id="WP_377567318.1">
    <property type="nucleotide sequence ID" value="NZ_JBHTJZ010000059.1"/>
</dbReference>
<accession>A0ABW3HW43</accession>
<organism evidence="1 2">
    <name type="scientific">Paenibacillus chungangensis</name>
    <dbReference type="NCBI Taxonomy" id="696535"/>
    <lineage>
        <taxon>Bacteria</taxon>
        <taxon>Bacillati</taxon>
        <taxon>Bacillota</taxon>
        <taxon>Bacilli</taxon>
        <taxon>Bacillales</taxon>
        <taxon>Paenibacillaceae</taxon>
        <taxon>Paenibacillus</taxon>
    </lineage>
</organism>
<evidence type="ECO:0000313" key="1">
    <source>
        <dbReference type="EMBL" id="MFD0961597.1"/>
    </source>
</evidence>
<comment type="caution">
    <text evidence="1">The sequence shown here is derived from an EMBL/GenBank/DDBJ whole genome shotgun (WGS) entry which is preliminary data.</text>
</comment>
<dbReference type="SUPFAM" id="SSF47598">
    <property type="entry name" value="Ribbon-helix-helix"/>
    <property type="match status" value="1"/>
</dbReference>
<gene>
    <name evidence="1" type="ORF">ACFQ2I_19800</name>
</gene>
<keyword evidence="2" id="KW-1185">Reference proteome</keyword>
<dbReference type="InterPro" id="IPR010985">
    <property type="entry name" value="Ribbon_hlx_hlx"/>
</dbReference>
<dbReference type="InterPro" id="IPR008651">
    <property type="entry name" value="Uncharacterised_HicB"/>
</dbReference>
<dbReference type="Proteomes" id="UP001596989">
    <property type="component" value="Unassembled WGS sequence"/>
</dbReference>
<evidence type="ECO:0000313" key="2">
    <source>
        <dbReference type="Proteomes" id="UP001596989"/>
    </source>
</evidence>
<reference evidence="2" key="1">
    <citation type="journal article" date="2019" name="Int. J. Syst. Evol. Microbiol.">
        <title>The Global Catalogue of Microorganisms (GCM) 10K type strain sequencing project: providing services to taxonomists for standard genome sequencing and annotation.</title>
        <authorList>
            <consortium name="The Broad Institute Genomics Platform"/>
            <consortium name="The Broad Institute Genome Sequencing Center for Infectious Disease"/>
            <person name="Wu L."/>
            <person name="Ma J."/>
        </authorList>
    </citation>
    <scope>NUCLEOTIDE SEQUENCE [LARGE SCALE GENOMIC DNA]</scope>
    <source>
        <strain evidence="2">CCUG 59129</strain>
    </source>
</reference>
<name>A0ABW3HW43_9BACL</name>
<dbReference type="SUPFAM" id="SSF143100">
    <property type="entry name" value="TTHA1013/TTHA0281-like"/>
    <property type="match status" value="1"/>
</dbReference>
<dbReference type="Pfam" id="PF05534">
    <property type="entry name" value="HicB"/>
    <property type="match status" value="1"/>
</dbReference>
<protein>
    <submittedName>
        <fullName evidence="1">Type II toxin-antitoxin system HicB family antitoxin</fullName>
    </submittedName>
</protein>
<proteinExistence type="predicted"/>